<sequence length="70" mass="7419">GDTLRYQGHPFRKNDKAFLIDNGTKCSVTVAGIGEHEITVKRTDGSKTKVSLGMLVDGRMGLLAKGASGI</sequence>
<evidence type="ECO:0000313" key="2">
    <source>
        <dbReference type="Proteomes" id="UP001212841"/>
    </source>
</evidence>
<name>A0AAD5WZS8_9FUNG</name>
<reference evidence="1" key="1">
    <citation type="submission" date="2020-05" db="EMBL/GenBank/DDBJ databases">
        <title>Phylogenomic resolution of chytrid fungi.</title>
        <authorList>
            <person name="Stajich J.E."/>
            <person name="Amses K."/>
            <person name="Simmons R."/>
            <person name="Seto K."/>
            <person name="Myers J."/>
            <person name="Bonds A."/>
            <person name="Quandt C.A."/>
            <person name="Barry K."/>
            <person name="Liu P."/>
            <person name="Grigoriev I."/>
            <person name="Longcore J.E."/>
            <person name="James T.Y."/>
        </authorList>
    </citation>
    <scope>NUCLEOTIDE SEQUENCE</scope>
    <source>
        <strain evidence="1">JEL0318</strain>
    </source>
</reference>
<dbReference type="Proteomes" id="UP001212841">
    <property type="component" value="Unassembled WGS sequence"/>
</dbReference>
<dbReference type="AlphaFoldDB" id="A0AAD5WZS8"/>
<dbReference type="EMBL" id="JADGJD010001966">
    <property type="protein sequence ID" value="KAJ3036152.1"/>
    <property type="molecule type" value="Genomic_DNA"/>
</dbReference>
<gene>
    <name evidence="1" type="ORF">HK097_003901</name>
</gene>
<feature type="non-terminal residue" evidence="1">
    <location>
        <position position="1"/>
    </location>
</feature>
<protein>
    <submittedName>
        <fullName evidence="1">Uncharacterized protein</fullName>
    </submittedName>
</protein>
<comment type="caution">
    <text evidence="1">The sequence shown here is derived from an EMBL/GenBank/DDBJ whole genome shotgun (WGS) entry which is preliminary data.</text>
</comment>
<accession>A0AAD5WZS8</accession>
<evidence type="ECO:0000313" key="1">
    <source>
        <dbReference type="EMBL" id="KAJ3036152.1"/>
    </source>
</evidence>
<proteinExistence type="predicted"/>
<organism evidence="1 2">
    <name type="scientific">Rhizophlyctis rosea</name>
    <dbReference type="NCBI Taxonomy" id="64517"/>
    <lineage>
        <taxon>Eukaryota</taxon>
        <taxon>Fungi</taxon>
        <taxon>Fungi incertae sedis</taxon>
        <taxon>Chytridiomycota</taxon>
        <taxon>Chytridiomycota incertae sedis</taxon>
        <taxon>Chytridiomycetes</taxon>
        <taxon>Rhizophlyctidales</taxon>
        <taxon>Rhizophlyctidaceae</taxon>
        <taxon>Rhizophlyctis</taxon>
    </lineage>
</organism>
<keyword evidence="2" id="KW-1185">Reference proteome</keyword>